<dbReference type="Pfam" id="PF00497">
    <property type="entry name" value="SBP_bac_3"/>
    <property type="match status" value="1"/>
</dbReference>
<gene>
    <name evidence="4" type="ORF">CEJ45_15210</name>
</gene>
<name>A0A225SRA9_9BURK</name>
<evidence type="ECO:0000256" key="2">
    <source>
        <dbReference type="SAM" id="SignalP"/>
    </source>
</evidence>
<accession>A0A225SRA9</accession>
<dbReference type="EMBL" id="NJGV01000014">
    <property type="protein sequence ID" value="OWY33717.1"/>
    <property type="molecule type" value="Genomic_DNA"/>
</dbReference>
<feature type="domain" description="Solute-binding protein family 3/N-terminal" evidence="3">
    <location>
        <begin position="37"/>
        <end position="258"/>
    </location>
</feature>
<dbReference type="InterPro" id="IPR001638">
    <property type="entry name" value="Solute-binding_3/MltF_N"/>
</dbReference>
<evidence type="ECO:0000256" key="1">
    <source>
        <dbReference type="ARBA" id="ARBA00022729"/>
    </source>
</evidence>
<reference evidence="4 5" key="1">
    <citation type="journal article" date="2010" name="Int. J. Syst. Evol. Microbiol.">
        <title>Reclassification of Herbaspirillum putei as a later heterotypic synonym of Herbaspirillum huttiense, with the description of H. huttiense subsp. huttiense subsp. nov. and H. huttiense subsp. putei subsp. nov., comb. nov., and description of Herbaspirillum aquaticum sp. nov.</title>
        <authorList>
            <person name="Dobritsa A.P."/>
            <person name="Reddy M.C."/>
            <person name="Samadpour M."/>
        </authorList>
    </citation>
    <scope>NUCLEOTIDE SEQUENCE [LARGE SCALE GENOMIC DNA]</scope>
    <source>
        <strain evidence="4 5">IEH 4430</strain>
    </source>
</reference>
<protein>
    <submittedName>
        <fullName evidence="4">Polar amino acid ABC transporter substrate-binding protein</fullName>
    </submittedName>
</protein>
<dbReference type="PANTHER" id="PTHR35936:SF17">
    <property type="entry name" value="ARGININE-BINDING EXTRACELLULAR PROTEIN ARTP"/>
    <property type="match status" value="1"/>
</dbReference>
<proteinExistence type="predicted"/>
<sequence length="290" mass="30514">MFPFLVLPSKSSLKSSLLAVLSASALLSAGAMAQGGPLRTGVDATFAPHAMVKLGGGLQGFNIDLGEELARRLGRKIEIEGTEFSGLVPGLNAKKYDFVLAPVTATPERAKAMLFTEGYLDTDYTFVIKKGAAPINALDDLKGKTISVNKGSAYELWARDNAPKYGFKYDVYGNNADAVQAVQSGRADANLAGSTVAAWAAKQNPAVQTTYTVKTGLVWALAFRLDDKAGRDAAGMALKCMKQDGTLGKIAQKWFGYTPAPDATVVKVGVGQGVPGLDGYDPTPVTLKCN</sequence>
<keyword evidence="5" id="KW-1185">Reference proteome</keyword>
<organism evidence="4 5">
    <name type="scientific">Herbaspirillum aquaticum</name>
    <dbReference type="NCBI Taxonomy" id="568783"/>
    <lineage>
        <taxon>Bacteria</taxon>
        <taxon>Pseudomonadati</taxon>
        <taxon>Pseudomonadota</taxon>
        <taxon>Betaproteobacteria</taxon>
        <taxon>Burkholderiales</taxon>
        <taxon>Oxalobacteraceae</taxon>
        <taxon>Herbaspirillum</taxon>
    </lineage>
</organism>
<feature type="chain" id="PRO_5011968405" evidence="2">
    <location>
        <begin position="34"/>
        <end position="290"/>
    </location>
</feature>
<feature type="signal peptide" evidence="2">
    <location>
        <begin position="1"/>
        <end position="33"/>
    </location>
</feature>
<evidence type="ECO:0000313" key="4">
    <source>
        <dbReference type="EMBL" id="OWY33717.1"/>
    </source>
</evidence>
<dbReference type="CDD" id="cd13626">
    <property type="entry name" value="PBP2_Cystine_like"/>
    <property type="match status" value="1"/>
</dbReference>
<evidence type="ECO:0000259" key="3">
    <source>
        <dbReference type="SMART" id="SM00062"/>
    </source>
</evidence>
<dbReference type="SMART" id="SM00062">
    <property type="entry name" value="PBPb"/>
    <property type="match status" value="1"/>
</dbReference>
<keyword evidence="1 2" id="KW-0732">Signal</keyword>
<dbReference type="Gene3D" id="3.40.190.10">
    <property type="entry name" value="Periplasmic binding protein-like II"/>
    <property type="match status" value="2"/>
</dbReference>
<dbReference type="RefSeq" id="WP_088755925.1">
    <property type="nucleotide sequence ID" value="NZ_JARJFG010000023.1"/>
</dbReference>
<evidence type="ECO:0000313" key="5">
    <source>
        <dbReference type="Proteomes" id="UP000214747"/>
    </source>
</evidence>
<dbReference type="AlphaFoldDB" id="A0A225SRA9"/>
<dbReference type="PANTHER" id="PTHR35936">
    <property type="entry name" value="MEMBRANE-BOUND LYTIC MUREIN TRANSGLYCOSYLASE F"/>
    <property type="match status" value="1"/>
</dbReference>
<dbReference type="Proteomes" id="UP000214747">
    <property type="component" value="Unassembled WGS sequence"/>
</dbReference>
<dbReference type="SUPFAM" id="SSF53850">
    <property type="entry name" value="Periplasmic binding protein-like II"/>
    <property type="match status" value="1"/>
</dbReference>
<comment type="caution">
    <text evidence="4">The sequence shown here is derived from an EMBL/GenBank/DDBJ whole genome shotgun (WGS) entry which is preliminary data.</text>
</comment>